<feature type="domain" description="Radical SAM core" evidence="7">
    <location>
        <begin position="178"/>
        <end position="411"/>
    </location>
</feature>
<evidence type="ECO:0000256" key="4">
    <source>
        <dbReference type="ARBA" id="ARBA00023004"/>
    </source>
</evidence>
<dbReference type="InterPro" id="IPR051198">
    <property type="entry name" value="BchE-like"/>
</dbReference>
<dbReference type="InterPro" id="IPR006638">
    <property type="entry name" value="Elp3/MiaA/NifB-like_rSAM"/>
</dbReference>
<dbReference type="Proteomes" id="UP000002586">
    <property type="component" value="Chromosome"/>
</dbReference>
<dbReference type="SFLD" id="SFLDS00029">
    <property type="entry name" value="Radical_SAM"/>
    <property type="match status" value="1"/>
</dbReference>
<dbReference type="OrthoDB" id="9801424at2"/>
<accession>A0L7M9</accession>
<evidence type="ECO:0000256" key="5">
    <source>
        <dbReference type="ARBA" id="ARBA00023014"/>
    </source>
</evidence>
<evidence type="ECO:0000256" key="3">
    <source>
        <dbReference type="ARBA" id="ARBA00022723"/>
    </source>
</evidence>
<dbReference type="SFLD" id="SFLDG01082">
    <property type="entry name" value="B12-binding_domain_containing"/>
    <property type="match status" value="1"/>
</dbReference>
<dbReference type="PROSITE" id="PS51332">
    <property type="entry name" value="B12_BINDING"/>
    <property type="match status" value="1"/>
</dbReference>
<dbReference type="GO" id="GO:0046872">
    <property type="term" value="F:metal ion binding"/>
    <property type="evidence" value="ECO:0007669"/>
    <property type="project" value="UniProtKB-KW"/>
</dbReference>
<evidence type="ECO:0000259" key="6">
    <source>
        <dbReference type="PROSITE" id="PS51332"/>
    </source>
</evidence>
<dbReference type="GO" id="GO:0051539">
    <property type="term" value="F:4 iron, 4 sulfur cluster binding"/>
    <property type="evidence" value="ECO:0007669"/>
    <property type="project" value="UniProtKB-KW"/>
</dbReference>
<dbReference type="eggNOG" id="COG1032">
    <property type="taxonomic scope" value="Bacteria"/>
</dbReference>
<dbReference type="SMART" id="SM00729">
    <property type="entry name" value="Elp3"/>
    <property type="match status" value="1"/>
</dbReference>
<keyword evidence="3" id="KW-0479">Metal-binding</keyword>
<dbReference type="Gene3D" id="3.80.30.20">
    <property type="entry name" value="tm_1862 like domain"/>
    <property type="match status" value="1"/>
</dbReference>
<dbReference type="InterPro" id="IPR058240">
    <property type="entry name" value="rSAM_sf"/>
</dbReference>
<dbReference type="Pfam" id="PF02310">
    <property type="entry name" value="B12-binding"/>
    <property type="match status" value="1"/>
</dbReference>
<proteinExistence type="predicted"/>
<dbReference type="RefSeq" id="WP_011713125.1">
    <property type="nucleotide sequence ID" value="NC_008576.1"/>
</dbReference>
<dbReference type="SFLD" id="SFLDG01123">
    <property type="entry name" value="methyltransferase_(Class_B)"/>
    <property type="match status" value="1"/>
</dbReference>
<dbReference type="SUPFAM" id="SSF102114">
    <property type="entry name" value="Radical SAM enzymes"/>
    <property type="match status" value="1"/>
</dbReference>
<keyword evidence="9" id="KW-1185">Reference proteome</keyword>
<dbReference type="Pfam" id="PF04055">
    <property type="entry name" value="Radical_SAM"/>
    <property type="match status" value="1"/>
</dbReference>
<protein>
    <submittedName>
        <fullName evidence="8">Radical SAM domain protein</fullName>
    </submittedName>
</protein>
<name>A0L7M9_MAGMM</name>
<evidence type="ECO:0000259" key="7">
    <source>
        <dbReference type="PROSITE" id="PS51918"/>
    </source>
</evidence>
<dbReference type="KEGG" id="mgm:Mmc1_1463"/>
<dbReference type="GO" id="GO:0031419">
    <property type="term" value="F:cobalamin binding"/>
    <property type="evidence" value="ECO:0007669"/>
    <property type="project" value="InterPro"/>
</dbReference>
<feature type="domain" description="B12-binding" evidence="6">
    <location>
        <begin position="1"/>
        <end position="138"/>
    </location>
</feature>
<evidence type="ECO:0000313" key="9">
    <source>
        <dbReference type="Proteomes" id="UP000002586"/>
    </source>
</evidence>
<dbReference type="HOGENOM" id="CLU_518571_0_0_5"/>
<dbReference type="InterPro" id="IPR034466">
    <property type="entry name" value="Methyltransferase_Class_B"/>
</dbReference>
<dbReference type="Gene3D" id="3.40.50.280">
    <property type="entry name" value="Cobalamin-binding domain"/>
    <property type="match status" value="1"/>
</dbReference>
<keyword evidence="5" id="KW-0411">Iron-sulfur</keyword>
<keyword evidence="4" id="KW-0408">Iron</keyword>
<comment type="cofactor">
    <cofactor evidence="1">
        <name>[4Fe-4S] cluster</name>
        <dbReference type="ChEBI" id="CHEBI:49883"/>
    </cofactor>
</comment>
<dbReference type="InterPro" id="IPR036724">
    <property type="entry name" value="Cobalamin-bd_sf"/>
</dbReference>
<dbReference type="GO" id="GO:0003824">
    <property type="term" value="F:catalytic activity"/>
    <property type="evidence" value="ECO:0007669"/>
    <property type="project" value="InterPro"/>
</dbReference>
<reference evidence="9" key="1">
    <citation type="journal article" date="2009" name="Appl. Environ. Microbiol.">
        <title>Complete genome sequence of the chemolithoautotrophic marine magnetotactic coccus strain MC-1.</title>
        <authorList>
            <person name="Schubbe S."/>
            <person name="Williams T.J."/>
            <person name="Xie G."/>
            <person name="Kiss H.E."/>
            <person name="Brettin T.S."/>
            <person name="Martinez D."/>
            <person name="Ross C.A."/>
            <person name="Schuler D."/>
            <person name="Cox B.L."/>
            <person name="Nealson K.H."/>
            <person name="Bazylinski D.A."/>
        </authorList>
    </citation>
    <scope>NUCLEOTIDE SEQUENCE [LARGE SCALE GENOMIC DNA]</scope>
    <source>
        <strain evidence="9">ATCC BAA-1437 / JCM 17883 / MC-1</strain>
    </source>
</reference>
<dbReference type="InterPro" id="IPR023404">
    <property type="entry name" value="rSAM_horseshoe"/>
</dbReference>
<sequence>MDMLLVNPKHGGGHEGIFPWGVLSVGSYLKQAGYDVQIIDASIHGIEATLQQIEQHLHGGLNLIGLASMSLDAPFIKRATDRIKTLAPHCTVVVGGPHAALCPESTVRYKHIDYVVPNEGEITAQRLIEALRHAGRIDPAQIPGLAWIDEQDHYRCNPTEYVGFYDIDYELLDPKVKATYGQEVQVLSGRGCSFKCTFCYNVVSGQKWKGRSAKDILDEIQRIIERYQTRRIFFRDELFFHSKGRVLEFLDLYTSRNCNFEWIASVRATDFRDTFVDEALMSRMEQCGCRFLRIGAESGSDEILKDIKKGIKVENVRRTTEIIAKHPKVKLLAGFMIGLPTEQRKDYYATLDLIAWMSRQGENIQAKGPYAYRIYPGGELFDEIVHENPQFALPVNFEGWVERYDVKRGISAGEYDKDAPQPWLRDQDRFLVQNAFRLRQLAFEKLDPQITGLRRLLLLGLILLFRLRFRLGWYRALWDLQLAEWIYRFDFNHLLTNSSLFRGLERLPLYHQFKRTALFGWLKRQRHA</sequence>
<evidence type="ECO:0000256" key="1">
    <source>
        <dbReference type="ARBA" id="ARBA00001966"/>
    </source>
</evidence>
<dbReference type="STRING" id="156889.Mmc1_1463"/>
<evidence type="ECO:0000313" key="8">
    <source>
        <dbReference type="EMBL" id="ABK43972.1"/>
    </source>
</evidence>
<dbReference type="SUPFAM" id="SSF52242">
    <property type="entry name" value="Cobalamin (vitamin B12)-binding domain"/>
    <property type="match status" value="1"/>
</dbReference>
<dbReference type="PROSITE" id="PS51918">
    <property type="entry name" value="RADICAL_SAM"/>
    <property type="match status" value="1"/>
</dbReference>
<keyword evidence="2" id="KW-0949">S-adenosyl-L-methionine</keyword>
<dbReference type="EMBL" id="CP000471">
    <property type="protein sequence ID" value="ABK43972.1"/>
    <property type="molecule type" value="Genomic_DNA"/>
</dbReference>
<evidence type="ECO:0000256" key="2">
    <source>
        <dbReference type="ARBA" id="ARBA00022691"/>
    </source>
</evidence>
<reference evidence="8 9" key="2">
    <citation type="journal article" date="2012" name="Int. J. Syst. Evol. Microbiol.">
        <title>Magnetococcus marinus gen. nov., sp. nov., a marine, magnetotactic bacterium that represents a novel lineage (Magnetococcaceae fam. nov.; Magnetococcales ord. nov.) at the base of the Alphaproteobacteria.</title>
        <authorList>
            <person name="Bazylinski D.A."/>
            <person name="Williams T.J."/>
            <person name="Lefevre C.T."/>
            <person name="Berg R.J."/>
            <person name="Zhang C.L."/>
            <person name="Bowser S.S."/>
            <person name="Dean A.J."/>
            <person name="Beveridge T.J."/>
        </authorList>
    </citation>
    <scope>NUCLEOTIDE SEQUENCE [LARGE SCALE GENOMIC DNA]</scope>
    <source>
        <strain evidence="9">ATCC BAA-1437 / JCM 17883 / MC-1</strain>
    </source>
</reference>
<dbReference type="AlphaFoldDB" id="A0L7M9"/>
<dbReference type="InterPro" id="IPR006158">
    <property type="entry name" value="Cobalamin-bd"/>
</dbReference>
<organism evidence="8 9">
    <name type="scientific">Magnetococcus marinus (strain ATCC BAA-1437 / JCM 17883 / MC-1)</name>
    <dbReference type="NCBI Taxonomy" id="156889"/>
    <lineage>
        <taxon>Bacteria</taxon>
        <taxon>Pseudomonadati</taxon>
        <taxon>Pseudomonadota</taxon>
        <taxon>Magnetococcia</taxon>
        <taxon>Magnetococcales</taxon>
        <taxon>Magnetococcaceae</taxon>
        <taxon>Magnetococcus</taxon>
    </lineage>
</organism>
<gene>
    <name evidence="8" type="ordered locus">Mmc1_1463</name>
</gene>
<dbReference type="PANTHER" id="PTHR43409">
    <property type="entry name" value="ANAEROBIC MAGNESIUM-PROTOPORPHYRIN IX MONOMETHYL ESTER CYCLASE-RELATED"/>
    <property type="match status" value="1"/>
</dbReference>
<dbReference type="InterPro" id="IPR007197">
    <property type="entry name" value="rSAM"/>
</dbReference>